<proteinExistence type="predicted"/>
<evidence type="ECO:0000313" key="1">
    <source>
        <dbReference type="EMBL" id="KKN09770.1"/>
    </source>
</evidence>
<sequence>MVARGYMQWVHEGRPPTVPIDFMERIIYADTEAMAHFRYIDDEIEFEGKNPSGSETEAILKDLGYE</sequence>
<comment type="caution">
    <text evidence="1">The sequence shown here is derived from an EMBL/GenBank/DDBJ whole genome shotgun (WGS) entry which is preliminary data.</text>
</comment>
<dbReference type="EMBL" id="LAZR01004308">
    <property type="protein sequence ID" value="KKN09770.1"/>
    <property type="molecule type" value="Genomic_DNA"/>
</dbReference>
<gene>
    <name evidence="1" type="ORF">LCGC14_1043290</name>
</gene>
<dbReference type="AlphaFoldDB" id="A0A0F9MR53"/>
<name>A0A0F9MR53_9ZZZZ</name>
<accession>A0A0F9MR53</accession>
<organism evidence="1">
    <name type="scientific">marine sediment metagenome</name>
    <dbReference type="NCBI Taxonomy" id="412755"/>
    <lineage>
        <taxon>unclassified sequences</taxon>
        <taxon>metagenomes</taxon>
        <taxon>ecological metagenomes</taxon>
    </lineage>
</organism>
<reference evidence="1" key="1">
    <citation type="journal article" date="2015" name="Nature">
        <title>Complex archaea that bridge the gap between prokaryotes and eukaryotes.</title>
        <authorList>
            <person name="Spang A."/>
            <person name="Saw J.H."/>
            <person name="Jorgensen S.L."/>
            <person name="Zaremba-Niedzwiedzka K."/>
            <person name="Martijn J."/>
            <person name="Lind A.E."/>
            <person name="van Eijk R."/>
            <person name="Schleper C."/>
            <person name="Guy L."/>
            <person name="Ettema T.J."/>
        </authorList>
    </citation>
    <scope>NUCLEOTIDE SEQUENCE</scope>
</reference>
<protein>
    <submittedName>
        <fullName evidence="1">Uncharacterized protein</fullName>
    </submittedName>
</protein>